<dbReference type="InterPro" id="IPR012809">
    <property type="entry name" value="ECF_CbiQ"/>
</dbReference>
<keyword evidence="8" id="KW-1185">Reference proteome</keyword>
<dbReference type="InterPro" id="IPR051611">
    <property type="entry name" value="ECF_transporter_component"/>
</dbReference>
<evidence type="ECO:0000256" key="6">
    <source>
        <dbReference type="SAM" id="Phobius"/>
    </source>
</evidence>
<dbReference type="GO" id="GO:0043190">
    <property type="term" value="C:ATP-binding cassette (ABC) transporter complex"/>
    <property type="evidence" value="ECO:0007669"/>
    <property type="project" value="InterPro"/>
</dbReference>
<reference evidence="7" key="1">
    <citation type="submission" date="2019-12" db="EMBL/GenBank/DDBJ databases">
        <title>High-Quality draft genome sequences of three cyanobacteria isolated from the limestone walls of the Old Cathedral of Coimbra.</title>
        <authorList>
            <person name="Tiago I."/>
            <person name="Soares F."/>
            <person name="Portugal A."/>
        </authorList>
    </citation>
    <scope>NUCLEOTIDE SEQUENCE [LARGE SCALE GENOMIC DNA]</scope>
    <source>
        <strain evidence="7">C</strain>
    </source>
</reference>
<feature type="transmembrane region" description="Helical" evidence="6">
    <location>
        <begin position="249"/>
        <end position="267"/>
    </location>
</feature>
<dbReference type="EMBL" id="WVIC01000002">
    <property type="protein sequence ID" value="NCJ05255.1"/>
    <property type="molecule type" value="Genomic_DNA"/>
</dbReference>
<evidence type="ECO:0000256" key="1">
    <source>
        <dbReference type="ARBA" id="ARBA00004651"/>
    </source>
</evidence>
<evidence type="ECO:0000256" key="4">
    <source>
        <dbReference type="ARBA" id="ARBA00022989"/>
    </source>
</evidence>
<evidence type="ECO:0000256" key="2">
    <source>
        <dbReference type="ARBA" id="ARBA00022475"/>
    </source>
</evidence>
<keyword evidence="2" id="KW-1003">Cell membrane</keyword>
<comment type="caution">
    <text evidence="7">The sequence shown here is derived from an EMBL/GenBank/DDBJ whole genome shotgun (WGS) entry which is preliminary data.</text>
</comment>
<sequence>MSLALDRYAHLDSPLHRWEPRCKLIGLLALIFAFAFVESWFLIPVILGISAGLMSLSRLPLRFFLRRLRYPGLFLLVVVMALPWLSGTTVLWQWGTLTLRQEGLVATGLIASRFVSILCLGLVLFGTTPFLTLIRTLRSLRLSPVLTDIALLTYRYLFDVSTMLAQMQQAMRLRGFQLRCPKGGLRPSRRFPSRQDCQQLAALMGTLLIRSYEQSERTYQAMRLRGHGQLQPALIGITLTPSTQPQQRWSILGGVIAVLIAVSILVIEGLT</sequence>
<proteinExistence type="predicted"/>
<evidence type="ECO:0000256" key="3">
    <source>
        <dbReference type="ARBA" id="ARBA00022692"/>
    </source>
</evidence>
<dbReference type="CDD" id="cd16914">
    <property type="entry name" value="EcfT"/>
    <property type="match status" value="1"/>
</dbReference>
<dbReference type="AlphaFoldDB" id="A0A8K2A6L3"/>
<evidence type="ECO:0000313" key="8">
    <source>
        <dbReference type="Proteomes" id="UP000607397"/>
    </source>
</evidence>
<keyword evidence="5 6" id="KW-0472">Membrane</keyword>
<feature type="transmembrane region" description="Helical" evidence="6">
    <location>
        <begin position="73"/>
        <end position="94"/>
    </location>
</feature>
<feature type="transmembrane region" description="Helical" evidence="6">
    <location>
        <begin position="24"/>
        <end position="53"/>
    </location>
</feature>
<gene>
    <name evidence="7" type="primary">cbiQ</name>
    <name evidence="7" type="ORF">GS597_01725</name>
</gene>
<dbReference type="InterPro" id="IPR003339">
    <property type="entry name" value="ABC/ECF_trnsptr_transmembrane"/>
</dbReference>
<dbReference type="NCBIfam" id="TIGR02454">
    <property type="entry name" value="ECF_T_CbiQ"/>
    <property type="match status" value="1"/>
</dbReference>
<protein>
    <submittedName>
        <fullName evidence="7">Cobalt ECF transporter T component CbiQ</fullName>
    </submittedName>
</protein>
<dbReference type="PANTHER" id="PTHR34857">
    <property type="entry name" value="SLL0384 PROTEIN"/>
    <property type="match status" value="1"/>
</dbReference>
<dbReference type="Proteomes" id="UP000607397">
    <property type="component" value="Unassembled WGS sequence"/>
</dbReference>
<feature type="transmembrane region" description="Helical" evidence="6">
    <location>
        <begin position="114"/>
        <end position="134"/>
    </location>
</feature>
<evidence type="ECO:0000313" key="7">
    <source>
        <dbReference type="EMBL" id="NCJ05255.1"/>
    </source>
</evidence>
<dbReference type="Pfam" id="PF02361">
    <property type="entry name" value="CbiQ"/>
    <property type="match status" value="1"/>
</dbReference>
<accession>A0A8K2A6L3</accession>
<dbReference type="GO" id="GO:0006824">
    <property type="term" value="P:cobalt ion transport"/>
    <property type="evidence" value="ECO:0007669"/>
    <property type="project" value="InterPro"/>
</dbReference>
<name>A0A8K2A6L3_9CYAN</name>
<dbReference type="PANTHER" id="PTHR34857:SF2">
    <property type="entry name" value="SLL0384 PROTEIN"/>
    <property type="match status" value="1"/>
</dbReference>
<organism evidence="7 8">
    <name type="scientific">Petrachloros mirabilis ULC683</name>
    <dbReference type="NCBI Taxonomy" id="2781853"/>
    <lineage>
        <taxon>Bacteria</taxon>
        <taxon>Bacillati</taxon>
        <taxon>Cyanobacteriota</taxon>
        <taxon>Cyanophyceae</taxon>
        <taxon>Synechococcales</taxon>
        <taxon>Petrachlorosaceae</taxon>
        <taxon>Petrachloros</taxon>
        <taxon>Petrachloros mirabilis</taxon>
    </lineage>
</organism>
<evidence type="ECO:0000256" key="5">
    <source>
        <dbReference type="ARBA" id="ARBA00023136"/>
    </source>
</evidence>
<keyword evidence="4 6" id="KW-1133">Transmembrane helix</keyword>
<comment type="subcellular location">
    <subcellularLocation>
        <location evidence="1">Cell membrane</location>
        <topology evidence="1">Multi-pass membrane protein</topology>
    </subcellularLocation>
</comment>
<keyword evidence="3 6" id="KW-0812">Transmembrane</keyword>